<dbReference type="GO" id="GO:0005507">
    <property type="term" value="F:copper ion binding"/>
    <property type="evidence" value="ECO:0007669"/>
    <property type="project" value="InterPro"/>
</dbReference>
<dbReference type="InterPro" id="IPR007348">
    <property type="entry name" value="CopC_dom"/>
</dbReference>
<dbReference type="GO" id="GO:0046688">
    <property type="term" value="P:response to copper ion"/>
    <property type="evidence" value="ECO:0007669"/>
    <property type="project" value="InterPro"/>
</dbReference>
<dbReference type="GO" id="GO:0030313">
    <property type="term" value="C:cell envelope"/>
    <property type="evidence" value="ECO:0007669"/>
    <property type="project" value="UniProtKB-SubCell"/>
</dbReference>
<keyword evidence="8" id="KW-1185">Reference proteome</keyword>
<keyword evidence="5" id="KW-1133">Transmembrane helix</keyword>
<organism evidence="7 8">
    <name type="scientific">Cohnella lupini</name>
    <dbReference type="NCBI Taxonomy" id="1294267"/>
    <lineage>
        <taxon>Bacteria</taxon>
        <taxon>Bacillati</taxon>
        <taxon>Bacillota</taxon>
        <taxon>Bacilli</taxon>
        <taxon>Bacillales</taxon>
        <taxon>Paenibacillaceae</taxon>
        <taxon>Cohnella</taxon>
    </lineage>
</organism>
<evidence type="ECO:0000313" key="7">
    <source>
        <dbReference type="EMBL" id="RED63833.1"/>
    </source>
</evidence>
<comment type="caution">
    <text evidence="7">The sequence shown here is derived from an EMBL/GenBank/DDBJ whole genome shotgun (WGS) entry which is preliminary data.</text>
</comment>
<evidence type="ECO:0000256" key="2">
    <source>
        <dbReference type="ARBA" id="ARBA00022723"/>
    </source>
</evidence>
<reference evidence="7 8" key="1">
    <citation type="submission" date="2018-07" db="EMBL/GenBank/DDBJ databases">
        <title>Genomic Encyclopedia of Type Strains, Phase III (KMG-III): the genomes of soil and plant-associated and newly described type strains.</title>
        <authorList>
            <person name="Whitman W."/>
        </authorList>
    </citation>
    <scope>NUCLEOTIDE SEQUENCE [LARGE SCALE GENOMIC DNA]</scope>
    <source>
        <strain evidence="7 8">CECT 8236</strain>
    </source>
</reference>
<keyword evidence="3" id="KW-0732">Signal</keyword>
<evidence type="ECO:0000259" key="6">
    <source>
        <dbReference type="Pfam" id="PF04234"/>
    </source>
</evidence>
<feature type="domain" description="CopC" evidence="6">
    <location>
        <begin position="43"/>
        <end position="137"/>
    </location>
</feature>
<feature type="transmembrane region" description="Helical" evidence="5">
    <location>
        <begin position="177"/>
        <end position="195"/>
    </location>
</feature>
<keyword evidence="4" id="KW-0186">Copper</keyword>
<gene>
    <name evidence="7" type="ORF">DFP95_10373</name>
</gene>
<proteinExistence type="predicted"/>
<dbReference type="SUPFAM" id="SSF81296">
    <property type="entry name" value="E set domains"/>
    <property type="match status" value="1"/>
</dbReference>
<name>A0A3D9IPW8_9BACL</name>
<feature type="transmembrane region" description="Helical" evidence="5">
    <location>
        <begin position="306"/>
        <end position="327"/>
    </location>
</feature>
<keyword evidence="2" id="KW-0479">Metal-binding</keyword>
<evidence type="ECO:0000256" key="1">
    <source>
        <dbReference type="ARBA" id="ARBA00004196"/>
    </source>
</evidence>
<dbReference type="AlphaFoldDB" id="A0A3D9IPW8"/>
<evidence type="ECO:0000256" key="3">
    <source>
        <dbReference type="ARBA" id="ARBA00022729"/>
    </source>
</evidence>
<dbReference type="Gene3D" id="2.60.40.1220">
    <property type="match status" value="1"/>
</dbReference>
<feature type="transmembrane region" description="Helical" evidence="5">
    <location>
        <begin position="409"/>
        <end position="429"/>
    </location>
</feature>
<sequence length="556" mass="61405">MTFFGKKHAVSRLHYRGIYFRLTILIGLILFSFASFAGQTDAHAVLEKTTPAANARMDASPPTIEISFNERLDRGGAKLVVLNESSRNVAKGKPESIAEGKGIRIGLPKLGEGHYTVSYSVISADGHPISGAYVFTVGNPEPLPDASQLDPHQQVGHNHQGGGGLTRQSFLLYVARIIYYAGLLTVAGLALWSLLRKVSPVVRDARNQTLSLAGKFTLVATMAYVFFSLQDLGQGETISEWGRILTETTIGKLYMAELLLALAAPLLPSLGLMARLFWAVVALFVEAWSGHAAAFSPIAYTIGLDVLHLVAAAIWSAGLVLLLVIWYKERPEAGRFALVFSKWALISFLVLWVTGILSTLDFLPSLEYLRYTAWGKWLIAKAAISLLVAITAFLIRMRLKKGDLPHGNLLKVDVGLLTAIVISVGVLTYQTPLPANNELNFHQMGTEMHVTLRVSPNTPGDNQFTLKIWLPESVGKGDPKIVQLRLLPMDKEDMGFIDVPLEEYKDEEMDAYPDFKKTTYRMQGPYLPFAGQWKAQVRVTDSEDTEHVVETTYRIY</sequence>
<dbReference type="RefSeq" id="WP_181907307.1">
    <property type="nucleotide sequence ID" value="NZ_QRDY01000003.1"/>
</dbReference>
<dbReference type="InterPro" id="IPR014756">
    <property type="entry name" value="Ig_E-set"/>
</dbReference>
<dbReference type="GO" id="GO:0005886">
    <property type="term" value="C:plasma membrane"/>
    <property type="evidence" value="ECO:0007669"/>
    <property type="project" value="TreeGrafter"/>
</dbReference>
<dbReference type="PANTHER" id="PTHR34820:SF4">
    <property type="entry name" value="INNER MEMBRANE PROTEIN YEBZ"/>
    <property type="match status" value="1"/>
</dbReference>
<protein>
    <submittedName>
        <fullName evidence="7">Copper transport protein</fullName>
    </submittedName>
</protein>
<keyword evidence="5" id="KW-0812">Transmembrane</keyword>
<evidence type="ECO:0000313" key="8">
    <source>
        <dbReference type="Proteomes" id="UP000256869"/>
    </source>
</evidence>
<dbReference type="PANTHER" id="PTHR34820">
    <property type="entry name" value="INNER MEMBRANE PROTEIN YEBZ"/>
    <property type="match status" value="1"/>
</dbReference>
<evidence type="ECO:0000256" key="5">
    <source>
        <dbReference type="SAM" id="Phobius"/>
    </source>
</evidence>
<feature type="transmembrane region" description="Helical" evidence="5">
    <location>
        <begin position="377"/>
        <end position="397"/>
    </location>
</feature>
<dbReference type="Proteomes" id="UP000256869">
    <property type="component" value="Unassembled WGS sequence"/>
</dbReference>
<comment type="subcellular location">
    <subcellularLocation>
        <location evidence="1">Cell envelope</location>
    </subcellularLocation>
</comment>
<feature type="transmembrane region" description="Helical" evidence="5">
    <location>
        <begin position="339"/>
        <end position="357"/>
    </location>
</feature>
<dbReference type="GO" id="GO:0006825">
    <property type="term" value="P:copper ion transport"/>
    <property type="evidence" value="ECO:0007669"/>
    <property type="project" value="InterPro"/>
</dbReference>
<evidence type="ECO:0000256" key="4">
    <source>
        <dbReference type="ARBA" id="ARBA00023008"/>
    </source>
</evidence>
<accession>A0A3D9IPW8</accession>
<feature type="transmembrane region" description="Helical" evidence="5">
    <location>
        <begin position="253"/>
        <end position="270"/>
    </location>
</feature>
<dbReference type="GO" id="GO:0042597">
    <property type="term" value="C:periplasmic space"/>
    <property type="evidence" value="ECO:0007669"/>
    <property type="project" value="InterPro"/>
</dbReference>
<dbReference type="Pfam" id="PF04234">
    <property type="entry name" value="CopC"/>
    <property type="match status" value="1"/>
</dbReference>
<dbReference type="InterPro" id="IPR014755">
    <property type="entry name" value="Cu-Rt/internalin_Ig-like"/>
</dbReference>
<dbReference type="InterPro" id="IPR032694">
    <property type="entry name" value="CopC/D"/>
</dbReference>
<keyword evidence="5" id="KW-0472">Membrane</keyword>
<dbReference type="EMBL" id="QRDY01000003">
    <property type="protein sequence ID" value="RED63833.1"/>
    <property type="molecule type" value="Genomic_DNA"/>
</dbReference>